<reference evidence="1" key="1">
    <citation type="submission" date="2023-03" db="EMBL/GenBank/DDBJ databases">
        <title>Massive genome expansion in bonnet fungi (Mycena s.s.) driven by repeated elements and novel gene families across ecological guilds.</title>
        <authorList>
            <consortium name="Lawrence Berkeley National Laboratory"/>
            <person name="Harder C.B."/>
            <person name="Miyauchi S."/>
            <person name="Viragh M."/>
            <person name="Kuo A."/>
            <person name="Thoen E."/>
            <person name="Andreopoulos B."/>
            <person name="Lu D."/>
            <person name="Skrede I."/>
            <person name="Drula E."/>
            <person name="Henrissat B."/>
            <person name="Morin E."/>
            <person name="Kohler A."/>
            <person name="Barry K."/>
            <person name="LaButti K."/>
            <person name="Morin E."/>
            <person name="Salamov A."/>
            <person name="Lipzen A."/>
            <person name="Mereny Z."/>
            <person name="Hegedus B."/>
            <person name="Baldrian P."/>
            <person name="Stursova M."/>
            <person name="Weitz H."/>
            <person name="Taylor A."/>
            <person name="Grigoriev I.V."/>
            <person name="Nagy L.G."/>
            <person name="Martin F."/>
            <person name="Kauserud H."/>
        </authorList>
    </citation>
    <scope>NUCLEOTIDE SEQUENCE</scope>
    <source>
        <strain evidence="1">9144</strain>
    </source>
</reference>
<keyword evidence="2" id="KW-1185">Reference proteome</keyword>
<organism evidence="1 2">
    <name type="scientific">Mycena pura</name>
    <dbReference type="NCBI Taxonomy" id="153505"/>
    <lineage>
        <taxon>Eukaryota</taxon>
        <taxon>Fungi</taxon>
        <taxon>Dikarya</taxon>
        <taxon>Basidiomycota</taxon>
        <taxon>Agaricomycotina</taxon>
        <taxon>Agaricomycetes</taxon>
        <taxon>Agaricomycetidae</taxon>
        <taxon>Agaricales</taxon>
        <taxon>Marasmiineae</taxon>
        <taxon>Mycenaceae</taxon>
        <taxon>Mycena</taxon>
    </lineage>
</organism>
<sequence length="228" mass="24684">MYGGSTMPTPLYLVAAMPKAWTHVRLNPDTSNAVFSYIFCIGVINIVPLLPNTSATLNDSQGCDTLSHADNRARRLYKASVACANRRASDTRSRITQIGGNRGHLTAVNTTRTERSGYITRQRCCRVRIAHAHNDPDNAALLPQIVDGGSEHERAGTGGRQCESCPRLAGAHDAQGGAQRLLDAKKSNINNHAQEFSRDFCIIFEPNIAEVVGADEQSGAGNVRLRDA</sequence>
<dbReference type="AlphaFoldDB" id="A0AAD6VU07"/>
<evidence type="ECO:0000313" key="2">
    <source>
        <dbReference type="Proteomes" id="UP001219525"/>
    </source>
</evidence>
<accession>A0AAD6VU07</accession>
<gene>
    <name evidence="1" type="ORF">GGX14DRAFT_387986</name>
</gene>
<evidence type="ECO:0000313" key="1">
    <source>
        <dbReference type="EMBL" id="KAJ7222154.1"/>
    </source>
</evidence>
<protein>
    <submittedName>
        <fullName evidence="1">Uncharacterized protein</fullName>
    </submittedName>
</protein>
<proteinExistence type="predicted"/>
<dbReference type="Proteomes" id="UP001219525">
    <property type="component" value="Unassembled WGS sequence"/>
</dbReference>
<name>A0AAD6VU07_9AGAR</name>
<comment type="caution">
    <text evidence="1">The sequence shown here is derived from an EMBL/GenBank/DDBJ whole genome shotgun (WGS) entry which is preliminary data.</text>
</comment>
<dbReference type="EMBL" id="JARJCW010000007">
    <property type="protein sequence ID" value="KAJ7222154.1"/>
    <property type="molecule type" value="Genomic_DNA"/>
</dbReference>